<dbReference type="EMBL" id="CP000301">
    <property type="protein sequence ID" value="ABD89402.1"/>
    <property type="molecule type" value="Genomic_DNA"/>
</dbReference>
<dbReference type="CDD" id="cd02523">
    <property type="entry name" value="PC_cytidylyltransferase"/>
    <property type="match status" value="1"/>
</dbReference>
<dbReference type="Pfam" id="PF12804">
    <property type="entry name" value="NTP_transf_3"/>
    <property type="match status" value="1"/>
</dbReference>
<gene>
    <name evidence="5" type="ordered locus">RPC_3873</name>
</gene>
<protein>
    <submittedName>
        <fullName evidence="5">Nucleotidyl transferase</fullName>
    </submittedName>
</protein>
<dbReference type="HOGENOM" id="CLU_029499_5_0_5"/>
<dbReference type="PANTHER" id="PTHR43584:SF8">
    <property type="entry name" value="N-ACETYLMURAMATE ALPHA-1-PHOSPHATE URIDYLYLTRANSFERASE"/>
    <property type="match status" value="1"/>
</dbReference>
<proteinExistence type="predicted"/>
<evidence type="ECO:0000256" key="3">
    <source>
        <dbReference type="ARBA" id="ARBA00022842"/>
    </source>
</evidence>
<evidence type="ECO:0000259" key="4">
    <source>
        <dbReference type="Pfam" id="PF12804"/>
    </source>
</evidence>
<keyword evidence="1 5" id="KW-0808">Transferase</keyword>
<dbReference type="KEGG" id="rpc:RPC_3873"/>
<dbReference type="eggNOG" id="COG1213">
    <property type="taxonomic scope" value="Bacteria"/>
</dbReference>
<feature type="domain" description="MobA-like NTP transferase" evidence="4">
    <location>
        <begin position="6"/>
        <end position="141"/>
    </location>
</feature>
<name>Q20ZN4_RHOPB</name>
<dbReference type="RefSeq" id="WP_011474284.1">
    <property type="nucleotide sequence ID" value="NC_007925.1"/>
</dbReference>
<dbReference type="GO" id="GO:0016779">
    <property type="term" value="F:nucleotidyltransferase activity"/>
    <property type="evidence" value="ECO:0007669"/>
    <property type="project" value="UniProtKB-KW"/>
</dbReference>
<evidence type="ECO:0000256" key="2">
    <source>
        <dbReference type="ARBA" id="ARBA00022695"/>
    </source>
</evidence>
<dbReference type="Gene3D" id="3.90.550.10">
    <property type="entry name" value="Spore Coat Polysaccharide Biosynthesis Protein SpsA, Chain A"/>
    <property type="match status" value="1"/>
</dbReference>
<dbReference type="InterPro" id="IPR050065">
    <property type="entry name" value="GlmU-like"/>
</dbReference>
<organism evidence="5">
    <name type="scientific">Rhodopseudomonas palustris (strain BisB18)</name>
    <dbReference type="NCBI Taxonomy" id="316056"/>
    <lineage>
        <taxon>Bacteria</taxon>
        <taxon>Pseudomonadati</taxon>
        <taxon>Pseudomonadota</taxon>
        <taxon>Alphaproteobacteria</taxon>
        <taxon>Hyphomicrobiales</taxon>
        <taxon>Nitrobacteraceae</taxon>
        <taxon>Rhodopseudomonas</taxon>
    </lineage>
</organism>
<evidence type="ECO:0000313" key="5">
    <source>
        <dbReference type="EMBL" id="ABD89402.1"/>
    </source>
</evidence>
<accession>Q20ZN4</accession>
<dbReference type="SUPFAM" id="SSF53448">
    <property type="entry name" value="Nucleotide-diphospho-sugar transferases"/>
    <property type="match status" value="1"/>
</dbReference>
<evidence type="ECO:0000256" key="1">
    <source>
        <dbReference type="ARBA" id="ARBA00022679"/>
    </source>
</evidence>
<dbReference type="PANTHER" id="PTHR43584">
    <property type="entry name" value="NUCLEOTIDYL TRANSFERASE"/>
    <property type="match status" value="1"/>
</dbReference>
<sequence>MSEIAAIILAAGRGSRLGPRTSDRPKCLVQVAGRAIIDYALDALQAAGIGEVVIVVGYREDQVRDYLARHWPSLNAKFVVNDHYLQTGTAQSLQLGLAALGRGNDTLIVEGDVAFEPSLLLRLLAAPGKVKTAVQSYREDLSGTFVAIDDRDQVVDWLHASHQPSDFLIASHSKTVNVHLFRAGHASTILLLALETTLSQEGLQAPIEYAMRRIVQAEEPVRAVFADDLRWYEVDDEQDLQRANSLMCRYNAPP</sequence>
<keyword evidence="2" id="KW-0548">Nucleotidyltransferase</keyword>
<dbReference type="AlphaFoldDB" id="Q20ZN4"/>
<dbReference type="STRING" id="316056.RPC_3873"/>
<keyword evidence="3" id="KW-0460">Magnesium</keyword>
<reference evidence="5" key="1">
    <citation type="submission" date="2006-03" db="EMBL/GenBank/DDBJ databases">
        <title>Complete sequence of Rhodopseudomonas palustris BisB18.</title>
        <authorList>
            <consortium name="US DOE Joint Genome Institute"/>
            <person name="Copeland A."/>
            <person name="Lucas S."/>
            <person name="Lapidus A."/>
            <person name="Barry K."/>
            <person name="Detter J.C."/>
            <person name="Glavina del Rio T."/>
            <person name="Hammon N."/>
            <person name="Israni S."/>
            <person name="Dalin E."/>
            <person name="Tice H."/>
            <person name="Pitluck S."/>
            <person name="Chain P."/>
            <person name="Malfatti S."/>
            <person name="Shin M."/>
            <person name="Vergez L."/>
            <person name="Schmutz J."/>
            <person name="Larimer F."/>
            <person name="Land M."/>
            <person name="Hauser L."/>
            <person name="Pelletier D.A."/>
            <person name="Kyrpides N."/>
            <person name="Anderson I."/>
            <person name="Oda Y."/>
            <person name="Harwood C.S."/>
            <person name="Richardson P."/>
        </authorList>
    </citation>
    <scope>NUCLEOTIDE SEQUENCE [LARGE SCALE GENOMIC DNA]</scope>
    <source>
        <strain evidence="5">BisB18</strain>
    </source>
</reference>
<dbReference type="InterPro" id="IPR029044">
    <property type="entry name" value="Nucleotide-diphossugar_trans"/>
</dbReference>
<dbReference type="InterPro" id="IPR025877">
    <property type="entry name" value="MobA-like_NTP_Trfase"/>
</dbReference>
<dbReference type="OrthoDB" id="9814110at2"/>